<dbReference type="NCBIfam" id="TIGR00254">
    <property type="entry name" value="GGDEF"/>
    <property type="match status" value="1"/>
</dbReference>
<dbReference type="EC" id="2.7.7.65" evidence="1"/>
<dbReference type="EMBL" id="VUYU01000023">
    <property type="protein sequence ID" value="NHZ36987.1"/>
    <property type="molecule type" value="Genomic_DNA"/>
</dbReference>
<sequence>MKAEKQLSPVAELDGKKRPLIAIAASFLFVVCISLVAVQGWSIYSARETQLAQSAAATANTARALADHADSTIELVDTILAGVVESVQHDGITHYGERLHLQLIDHASRTPSLQGMYIYNAKGDWALHSLRAPVPALNNADREYFIYHQTHKDKLAHVGPPVRSRSTDTWVLPVSRRLENPDGSFAGVALATVQLGFFRTFYDSFDIGAHGNITLATDQGALVMRRPYLQEQIGGSIASEPLFKQWRERRTIGAVAIPVDMDAADRMYSLRQLRRYPLFVAVGLSTDETLSNWWANAYLSTAWVVILLLILCWMGVRLFRQVTLRDELEEQLRNAQLALVTKNRSLKLLARNDGLTGIANRRLFDARLDAEFNRAVRDGTSLALVLLDVDFFKKYNDHYGHPAGDACLQFIGQCIRTGRRRAGNLAARVGGEEFAILLPNTDLYGAIVVAEAVRRSIATAGREHAANPAGIVTISCGVHALVPTKDMDSKQLVEAADKALYLAKSTGRNRVCPDAPAASSRRERASVLGD</sequence>
<dbReference type="RefSeq" id="WP_167229406.1">
    <property type="nucleotide sequence ID" value="NZ_VUYU01000023.1"/>
</dbReference>
<dbReference type="SUPFAM" id="SSF55073">
    <property type="entry name" value="Nucleotide cyclase"/>
    <property type="match status" value="1"/>
</dbReference>
<comment type="caution">
    <text evidence="5">The sequence shown here is derived from an EMBL/GenBank/DDBJ whole genome shotgun (WGS) entry which is preliminary data.</text>
</comment>
<keyword evidence="3" id="KW-0812">Transmembrane</keyword>
<feature type="transmembrane region" description="Helical" evidence="3">
    <location>
        <begin position="301"/>
        <end position="319"/>
    </location>
</feature>
<dbReference type="Gene3D" id="3.30.70.270">
    <property type="match status" value="1"/>
</dbReference>
<dbReference type="InterPro" id="IPR029787">
    <property type="entry name" value="Nucleotide_cyclase"/>
</dbReference>
<accession>A0ABX0LRD6</accession>
<proteinExistence type="predicted"/>
<dbReference type="PROSITE" id="PS50887">
    <property type="entry name" value="GGDEF"/>
    <property type="match status" value="1"/>
</dbReference>
<dbReference type="PANTHER" id="PTHR45138:SF9">
    <property type="entry name" value="DIGUANYLATE CYCLASE DGCM-RELATED"/>
    <property type="match status" value="1"/>
</dbReference>
<evidence type="ECO:0000256" key="3">
    <source>
        <dbReference type="SAM" id="Phobius"/>
    </source>
</evidence>
<dbReference type="InterPro" id="IPR050469">
    <property type="entry name" value="Diguanylate_Cyclase"/>
</dbReference>
<dbReference type="InterPro" id="IPR054327">
    <property type="entry name" value="His-kinase-like_sensor"/>
</dbReference>
<evidence type="ECO:0000313" key="6">
    <source>
        <dbReference type="Proteomes" id="UP000785613"/>
    </source>
</evidence>
<dbReference type="Gene3D" id="3.30.450.20">
    <property type="entry name" value="PAS domain"/>
    <property type="match status" value="2"/>
</dbReference>
<dbReference type="CDD" id="cd12914">
    <property type="entry name" value="PDC1_DGC_like"/>
    <property type="match status" value="1"/>
</dbReference>
<keyword evidence="3" id="KW-0472">Membrane</keyword>
<keyword evidence="6" id="KW-1185">Reference proteome</keyword>
<reference evidence="5 6" key="1">
    <citation type="submission" date="2019-09" db="EMBL/GenBank/DDBJ databases">
        <title>Taxonomy of Antarctic Massilia spp.: description of Massilia rubra sp. nov., Massilia aquatica sp. nov., Massilia mucilaginosa sp. nov., Massilia frigida sp. nov. isolated from streams, lakes and regoliths.</title>
        <authorList>
            <person name="Holochova P."/>
            <person name="Sedlacek I."/>
            <person name="Kralova S."/>
            <person name="Maslanova I."/>
            <person name="Busse H.-J."/>
            <person name="Stankova E."/>
            <person name="Vrbovska V."/>
            <person name="Kovarovic V."/>
            <person name="Bartak M."/>
            <person name="Svec P."/>
            <person name="Pantucek R."/>
        </authorList>
    </citation>
    <scope>NUCLEOTIDE SEQUENCE [LARGE SCALE GENOMIC DNA]</scope>
    <source>
        <strain evidence="5 6">CCM 8692</strain>
    </source>
</reference>
<feature type="domain" description="GGDEF" evidence="4">
    <location>
        <begin position="380"/>
        <end position="516"/>
    </location>
</feature>
<dbReference type="Pfam" id="PF22588">
    <property type="entry name" value="dCache_1_like"/>
    <property type="match status" value="1"/>
</dbReference>
<dbReference type="Proteomes" id="UP000785613">
    <property type="component" value="Unassembled WGS sequence"/>
</dbReference>
<dbReference type="InterPro" id="IPR043128">
    <property type="entry name" value="Rev_trsase/Diguanyl_cyclase"/>
</dbReference>
<keyword evidence="3" id="KW-1133">Transmembrane helix</keyword>
<dbReference type="SMART" id="SM00267">
    <property type="entry name" value="GGDEF"/>
    <property type="match status" value="1"/>
</dbReference>
<comment type="catalytic activity">
    <reaction evidence="2">
        <text>2 GTP = 3',3'-c-di-GMP + 2 diphosphate</text>
        <dbReference type="Rhea" id="RHEA:24898"/>
        <dbReference type="ChEBI" id="CHEBI:33019"/>
        <dbReference type="ChEBI" id="CHEBI:37565"/>
        <dbReference type="ChEBI" id="CHEBI:58805"/>
        <dbReference type="EC" id="2.7.7.65"/>
    </reaction>
</comment>
<protein>
    <recommendedName>
        <fullName evidence="1">diguanylate cyclase</fullName>
        <ecNumber evidence="1">2.7.7.65</ecNumber>
    </recommendedName>
</protein>
<gene>
    <name evidence="5" type="ORF">F0185_25810</name>
</gene>
<name>A0ABX0LRD6_9BURK</name>
<dbReference type="InterPro" id="IPR000160">
    <property type="entry name" value="GGDEF_dom"/>
</dbReference>
<evidence type="ECO:0000313" key="5">
    <source>
        <dbReference type="EMBL" id="NHZ36987.1"/>
    </source>
</evidence>
<organism evidence="5 6">
    <name type="scientific">Massilia rubra</name>
    <dbReference type="NCBI Taxonomy" id="2607910"/>
    <lineage>
        <taxon>Bacteria</taxon>
        <taxon>Pseudomonadati</taxon>
        <taxon>Pseudomonadota</taxon>
        <taxon>Betaproteobacteria</taxon>
        <taxon>Burkholderiales</taxon>
        <taxon>Oxalobacteraceae</taxon>
        <taxon>Telluria group</taxon>
        <taxon>Massilia</taxon>
    </lineage>
</organism>
<dbReference type="Pfam" id="PF00990">
    <property type="entry name" value="GGDEF"/>
    <property type="match status" value="1"/>
</dbReference>
<dbReference type="PANTHER" id="PTHR45138">
    <property type="entry name" value="REGULATORY COMPONENTS OF SENSORY TRANSDUCTION SYSTEM"/>
    <property type="match status" value="1"/>
</dbReference>
<feature type="transmembrane region" description="Helical" evidence="3">
    <location>
        <begin position="20"/>
        <end position="44"/>
    </location>
</feature>
<evidence type="ECO:0000256" key="1">
    <source>
        <dbReference type="ARBA" id="ARBA00012528"/>
    </source>
</evidence>
<dbReference type="CDD" id="cd12915">
    <property type="entry name" value="PDC2_DGC_like"/>
    <property type="match status" value="1"/>
</dbReference>
<evidence type="ECO:0000259" key="4">
    <source>
        <dbReference type="PROSITE" id="PS50887"/>
    </source>
</evidence>
<dbReference type="CDD" id="cd01949">
    <property type="entry name" value="GGDEF"/>
    <property type="match status" value="1"/>
</dbReference>
<evidence type="ECO:0000256" key="2">
    <source>
        <dbReference type="ARBA" id="ARBA00034247"/>
    </source>
</evidence>